<keyword evidence="3" id="KW-1185">Reference proteome</keyword>
<accession>A0A1E3SHF4</accession>
<dbReference type="RefSeq" id="WP_069418665.1">
    <property type="nucleotide sequence ID" value="NZ_CBCRZH010000013.1"/>
</dbReference>
<evidence type="ECO:0000256" key="1">
    <source>
        <dbReference type="SAM" id="Phobius"/>
    </source>
</evidence>
<dbReference type="OrthoDB" id="3482508at2"/>
<keyword evidence="1" id="KW-0812">Transmembrane</keyword>
<sequence length="94" mass="10015">MARTGLVYGLLTSGIGLAHFAAPALFEPVNRTLGFKNHTRRHVYINGAIATLIGLSMMHPRTRTLTPAAGTGYSAYLLANYMRGKSTGVGHGLD</sequence>
<name>A0A1E3SHF4_MYCIE</name>
<evidence type="ECO:0000313" key="2">
    <source>
        <dbReference type="EMBL" id="ORA95969.1"/>
    </source>
</evidence>
<feature type="transmembrane region" description="Helical" evidence="1">
    <location>
        <begin position="42"/>
        <end position="58"/>
    </location>
</feature>
<dbReference type="AlphaFoldDB" id="A0A1E3SHF4"/>
<dbReference type="Proteomes" id="UP000192739">
    <property type="component" value="Unassembled WGS sequence"/>
</dbReference>
<comment type="caution">
    <text evidence="2">The sequence shown here is derived from an EMBL/GenBank/DDBJ whole genome shotgun (WGS) entry which is preliminary data.</text>
</comment>
<keyword evidence="1" id="KW-1133">Transmembrane helix</keyword>
<protein>
    <submittedName>
        <fullName evidence="2">Uncharacterized protein</fullName>
    </submittedName>
</protein>
<evidence type="ECO:0000313" key="3">
    <source>
        <dbReference type="Proteomes" id="UP000192739"/>
    </source>
</evidence>
<dbReference type="EMBL" id="MVHT01000106">
    <property type="protein sequence ID" value="ORA95969.1"/>
    <property type="molecule type" value="Genomic_DNA"/>
</dbReference>
<organism evidence="2 3">
    <name type="scientific">Mycobacterium intermedium</name>
    <dbReference type="NCBI Taxonomy" id="28445"/>
    <lineage>
        <taxon>Bacteria</taxon>
        <taxon>Bacillati</taxon>
        <taxon>Actinomycetota</taxon>
        <taxon>Actinomycetes</taxon>
        <taxon>Mycobacteriales</taxon>
        <taxon>Mycobacteriaceae</taxon>
        <taxon>Mycobacterium</taxon>
        <taxon>Mycobacterium simiae complex</taxon>
    </lineage>
</organism>
<proteinExistence type="predicted"/>
<reference evidence="2 3" key="1">
    <citation type="submission" date="2017-02" db="EMBL/GenBank/DDBJ databases">
        <title>The new phylogeny of genus Mycobacterium.</title>
        <authorList>
            <person name="Tortoli E."/>
            <person name="Trovato A."/>
            <person name="Cirillo D.M."/>
        </authorList>
    </citation>
    <scope>NUCLEOTIDE SEQUENCE [LARGE SCALE GENOMIC DNA]</scope>
    <source>
        <strain evidence="2 3">DSM 44049</strain>
    </source>
</reference>
<keyword evidence="1" id="KW-0472">Membrane</keyword>
<gene>
    <name evidence="2" type="ORF">BST27_26320</name>
</gene>